<gene>
    <name evidence="1" type="ORF">DQ384_31300</name>
</gene>
<reference evidence="1 2" key="1">
    <citation type="submission" date="2018-06" db="EMBL/GenBank/DDBJ databases">
        <title>Sphaerisporangium craniellae sp. nov., isolated from a marine sponge in the South China Sea.</title>
        <authorList>
            <person name="Li L."/>
        </authorList>
    </citation>
    <scope>NUCLEOTIDE SEQUENCE [LARGE SCALE GENOMIC DNA]</scope>
    <source>
        <strain evidence="1 2">CCTCC AA 208026</strain>
    </source>
</reference>
<comment type="caution">
    <text evidence="1">The sequence shown here is derived from an EMBL/GenBank/DDBJ whole genome shotgun (WGS) entry which is preliminary data.</text>
</comment>
<dbReference type="InterPro" id="IPR006059">
    <property type="entry name" value="SBP"/>
</dbReference>
<evidence type="ECO:0000313" key="2">
    <source>
        <dbReference type="Proteomes" id="UP000253094"/>
    </source>
</evidence>
<dbReference type="Pfam" id="PF01547">
    <property type="entry name" value="SBP_bac_1"/>
    <property type="match status" value="1"/>
</dbReference>
<accession>A0A367F4S1</accession>
<keyword evidence="2" id="KW-1185">Reference proteome</keyword>
<dbReference type="PANTHER" id="PTHR43649:SF14">
    <property type="entry name" value="BLR3389 PROTEIN"/>
    <property type="match status" value="1"/>
</dbReference>
<evidence type="ECO:0000313" key="1">
    <source>
        <dbReference type="EMBL" id="RCG25356.1"/>
    </source>
</evidence>
<name>A0A367F4S1_9ACTN</name>
<dbReference type="SUPFAM" id="SSF53850">
    <property type="entry name" value="Periplasmic binding protein-like II"/>
    <property type="match status" value="1"/>
</dbReference>
<organism evidence="1 2">
    <name type="scientific">Sphaerisporangium album</name>
    <dbReference type="NCBI Taxonomy" id="509200"/>
    <lineage>
        <taxon>Bacteria</taxon>
        <taxon>Bacillati</taxon>
        <taxon>Actinomycetota</taxon>
        <taxon>Actinomycetes</taxon>
        <taxon>Streptosporangiales</taxon>
        <taxon>Streptosporangiaceae</taxon>
        <taxon>Sphaerisporangium</taxon>
    </lineage>
</organism>
<dbReference type="EMBL" id="QOIL01000022">
    <property type="protein sequence ID" value="RCG25356.1"/>
    <property type="molecule type" value="Genomic_DNA"/>
</dbReference>
<dbReference type="OrthoDB" id="3495561at2"/>
<dbReference type="PANTHER" id="PTHR43649">
    <property type="entry name" value="ARABINOSE-BINDING PROTEIN-RELATED"/>
    <property type="match status" value="1"/>
</dbReference>
<dbReference type="Proteomes" id="UP000253094">
    <property type="component" value="Unassembled WGS sequence"/>
</dbReference>
<dbReference type="InterPro" id="IPR050490">
    <property type="entry name" value="Bact_solute-bd_prot1"/>
</dbReference>
<sequence length="453" mass="48574">MVASVLVAAVAATAGACGGDKSTGETAGGAKEIEVLYRVEPAWPHMEKTLKQAKTQFEAAHKGVTIKLTPVQGTNEVYYTKLALLNRSADSAPDVYLHDTFQVNADVAAGKLAPLDDYLNTWPDWSTQYADSVKQAAKGPDGKIYGVPISTDTRGLWYNKDILTKAGISVPWEPKTWADVLTAARAVKQKVPGVIPFNMYSTKVLGEAATMQGFEMLLYGTPGGTLYDDTQKKWVASSKGITDSLGFVDTIYREGLGPKQADAFDAKLGEKVGLDWFPGGKLAIGLDGAWMSASWTPTSTKPWPQWTEKIGWTPMPTQNGEAPGAVSMSGGWVMAMSSYAKDKKDAFDFISTATNKENTLTYSVSTGDLTPRKDVASDPRYTAANPSVKFWTDLASVTHYRPAYEVYPKVSAEVQKAMEAMVTGSKTPDAAAKEYADALPGVVGGPDKVTTGS</sequence>
<dbReference type="Gene3D" id="3.40.190.10">
    <property type="entry name" value="Periplasmic binding protein-like II"/>
    <property type="match status" value="2"/>
</dbReference>
<proteinExistence type="predicted"/>
<protein>
    <submittedName>
        <fullName evidence="1">Extracellular solute-binding protein</fullName>
    </submittedName>
</protein>
<dbReference type="AlphaFoldDB" id="A0A367F4S1"/>